<dbReference type="EMBL" id="KZ825434">
    <property type="protein sequence ID" value="RAH39767.1"/>
    <property type="molecule type" value="Genomic_DNA"/>
</dbReference>
<dbReference type="Proteomes" id="UP000249057">
    <property type="component" value="Unassembled WGS sequence"/>
</dbReference>
<protein>
    <submittedName>
        <fullName evidence="1">Uncharacterized protein</fullName>
    </submittedName>
</protein>
<evidence type="ECO:0000313" key="2">
    <source>
        <dbReference type="Proteomes" id="UP000249057"/>
    </source>
</evidence>
<name>A0ACD1FS18_9EURO</name>
<gene>
    <name evidence="1" type="ORF">BO95DRAFT_377228</name>
</gene>
<organism evidence="1 2">
    <name type="scientific">Aspergillus brunneoviolaceus CBS 621.78</name>
    <dbReference type="NCBI Taxonomy" id="1450534"/>
    <lineage>
        <taxon>Eukaryota</taxon>
        <taxon>Fungi</taxon>
        <taxon>Dikarya</taxon>
        <taxon>Ascomycota</taxon>
        <taxon>Pezizomycotina</taxon>
        <taxon>Eurotiomycetes</taxon>
        <taxon>Eurotiomycetidae</taxon>
        <taxon>Eurotiales</taxon>
        <taxon>Aspergillaceae</taxon>
        <taxon>Aspergillus</taxon>
        <taxon>Aspergillus subgen. Circumdati</taxon>
    </lineage>
</organism>
<keyword evidence="2" id="KW-1185">Reference proteome</keyword>
<proteinExistence type="predicted"/>
<reference evidence="1" key="1">
    <citation type="submission" date="2018-02" db="EMBL/GenBank/DDBJ databases">
        <title>The genomes of Aspergillus section Nigri reveals drivers in fungal speciation.</title>
        <authorList>
            <consortium name="DOE Joint Genome Institute"/>
            <person name="Vesth T.C."/>
            <person name="Nybo J."/>
            <person name="Theobald S."/>
            <person name="Brandl J."/>
            <person name="Frisvad J.C."/>
            <person name="Nielsen K.F."/>
            <person name="Lyhne E.K."/>
            <person name="Kogle M.E."/>
            <person name="Kuo A."/>
            <person name="Riley R."/>
            <person name="Clum A."/>
            <person name="Nolan M."/>
            <person name="Lipzen A."/>
            <person name="Salamov A."/>
            <person name="Henrissat B."/>
            <person name="Wiebenga A."/>
            <person name="De vries R.P."/>
            <person name="Grigoriev I.V."/>
            <person name="Mortensen U.H."/>
            <person name="Andersen M.R."/>
            <person name="Baker S.E."/>
        </authorList>
    </citation>
    <scope>NUCLEOTIDE SEQUENCE</scope>
    <source>
        <strain evidence="1">CBS 621.78</strain>
    </source>
</reference>
<accession>A0ACD1FS18</accession>
<feature type="non-terminal residue" evidence="1">
    <location>
        <position position="1"/>
    </location>
</feature>
<evidence type="ECO:0000313" key="1">
    <source>
        <dbReference type="EMBL" id="RAH39767.1"/>
    </source>
</evidence>
<sequence length="55" mass="6891">FLDFSNFYRRFIKDFFKLTILFIYLIKKNILFDWSSVCQKIFKNLKNIFIKIFVL</sequence>